<keyword evidence="1" id="KW-0472">Membrane</keyword>
<protein>
    <submittedName>
        <fullName evidence="2">(rape) hypothetical protein</fullName>
    </submittedName>
</protein>
<evidence type="ECO:0000313" key="2">
    <source>
        <dbReference type="EMBL" id="CAF2044716.1"/>
    </source>
</evidence>
<sequence length="62" mass="7141">MLSNRISISSPSQIKPCTCVRFVSGTEEKDTSCVVDRFVLLLMQFSLSLSFFLSQLYFKRQK</sequence>
<organism evidence="2">
    <name type="scientific">Brassica napus</name>
    <name type="common">Rape</name>
    <dbReference type="NCBI Taxonomy" id="3708"/>
    <lineage>
        <taxon>Eukaryota</taxon>
        <taxon>Viridiplantae</taxon>
        <taxon>Streptophyta</taxon>
        <taxon>Embryophyta</taxon>
        <taxon>Tracheophyta</taxon>
        <taxon>Spermatophyta</taxon>
        <taxon>Magnoliopsida</taxon>
        <taxon>eudicotyledons</taxon>
        <taxon>Gunneridae</taxon>
        <taxon>Pentapetalae</taxon>
        <taxon>rosids</taxon>
        <taxon>malvids</taxon>
        <taxon>Brassicales</taxon>
        <taxon>Brassicaceae</taxon>
        <taxon>Brassiceae</taxon>
        <taxon>Brassica</taxon>
    </lineage>
</organism>
<name>A0A816P631_BRANA</name>
<reference evidence="2" key="1">
    <citation type="submission" date="2021-01" db="EMBL/GenBank/DDBJ databases">
        <authorList>
            <consortium name="Genoscope - CEA"/>
            <person name="William W."/>
        </authorList>
    </citation>
    <scope>NUCLEOTIDE SEQUENCE</scope>
</reference>
<keyword evidence="1" id="KW-1133">Transmembrane helix</keyword>
<feature type="transmembrane region" description="Helical" evidence="1">
    <location>
        <begin position="38"/>
        <end position="58"/>
    </location>
</feature>
<dbReference type="AlphaFoldDB" id="A0A816P631"/>
<dbReference type="Proteomes" id="UP001295469">
    <property type="component" value="Chromosome A09"/>
</dbReference>
<dbReference type="EMBL" id="HG994363">
    <property type="protein sequence ID" value="CAF2044716.1"/>
    <property type="molecule type" value="Genomic_DNA"/>
</dbReference>
<accession>A0A816P631</accession>
<keyword evidence="1" id="KW-0812">Transmembrane</keyword>
<proteinExistence type="predicted"/>
<gene>
    <name evidence="2" type="ORF">DARMORV10_A09P36290.1</name>
</gene>
<evidence type="ECO:0000256" key="1">
    <source>
        <dbReference type="SAM" id="Phobius"/>
    </source>
</evidence>